<keyword evidence="7" id="KW-1185">Reference proteome</keyword>
<dbReference type="Gene3D" id="1.10.238.10">
    <property type="entry name" value="EF-hand"/>
    <property type="match status" value="1"/>
</dbReference>
<protein>
    <recommendedName>
        <fullName evidence="8">Intersectin 1 (SH3 domain protein)</fullName>
    </recommendedName>
</protein>
<evidence type="ECO:0000313" key="6">
    <source>
        <dbReference type="Ensembl" id="ENSMALP00000009898.1"/>
    </source>
</evidence>
<keyword evidence="1" id="KW-0479">Metal-binding</keyword>
<sequence>LVYFPTFIWAISPEERNKHDQKFDTLSPSMGYVSGEQARKFFLQSGLPASVLAAIWALADMNNDGKMDRLEFSIAMKLIKLKLQGTQLPTALPIIMKQPPVPAPNLSNLGNPSSTMTNLAYGMLFYIYIWVLVKNLIVHSVKMFLTINTLLGILNYLI</sequence>
<name>A0A3Q3IWH2_MONAL</name>
<dbReference type="SMART" id="SM00027">
    <property type="entry name" value="EH"/>
    <property type="match status" value="1"/>
</dbReference>
<reference evidence="6" key="1">
    <citation type="submission" date="2025-08" db="UniProtKB">
        <authorList>
            <consortium name="Ensembl"/>
        </authorList>
    </citation>
    <scope>IDENTIFICATION</scope>
</reference>
<evidence type="ECO:0000256" key="1">
    <source>
        <dbReference type="ARBA" id="ARBA00022723"/>
    </source>
</evidence>
<feature type="domain" description="EF-hand" evidence="5">
    <location>
        <begin position="47"/>
        <end position="82"/>
    </location>
</feature>
<dbReference type="GO" id="GO:0150007">
    <property type="term" value="P:clathrin-dependent synaptic vesicle endocytosis"/>
    <property type="evidence" value="ECO:0007669"/>
    <property type="project" value="TreeGrafter"/>
</dbReference>
<feature type="transmembrane region" description="Helical" evidence="3">
    <location>
        <begin position="41"/>
        <end position="59"/>
    </location>
</feature>
<dbReference type="PROSITE" id="PS50222">
    <property type="entry name" value="EF_HAND_2"/>
    <property type="match status" value="1"/>
</dbReference>
<feature type="transmembrane region" description="Helical" evidence="3">
    <location>
        <begin position="119"/>
        <end position="137"/>
    </location>
</feature>
<dbReference type="GO" id="GO:0042734">
    <property type="term" value="C:presynaptic membrane"/>
    <property type="evidence" value="ECO:0007669"/>
    <property type="project" value="TreeGrafter"/>
</dbReference>
<dbReference type="InterPro" id="IPR011992">
    <property type="entry name" value="EF-hand-dom_pair"/>
</dbReference>
<evidence type="ECO:0000256" key="3">
    <source>
        <dbReference type="SAM" id="Phobius"/>
    </source>
</evidence>
<dbReference type="GO" id="GO:0005737">
    <property type="term" value="C:cytoplasm"/>
    <property type="evidence" value="ECO:0007669"/>
    <property type="project" value="TreeGrafter"/>
</dbReference>
<accession>A0A3Q3IWH2</accession>
<dbReference type="PROSITE" id="PS00018">
    <property type="entry name" value="EF_HAND_1"/>
    <property type="match status" value="1"/>
</dbReference>
<keyword evidence="3" id="KW-1133">Transmembrane helix</keyword>
<dbReference type="Ensembl" id="ENSMALT00000010106.1">
    <property type="protein sequence ID" value="ENSMALP00000009898.1"/>
    <property type="gene ID" value="ENSMALG00000007018.1"/>
</dbReference>
<keyword evidence="3" id="KW-0812">Transmembrane</keyword>
<dbReference type="InterPro" id="IPR018247">
    <property type="entry name" value="EF_Hand_1_Ca_BS"/>
</dbReference>
<dbReference type="Pfam" id="PF12763">
    <property type="entry name" value="EH"/>
    <property type="match status" value="1"/>
</dbReference>
<dbReference type="InterPro" id="IPR002048">
    <property type="entry name" value="EF_hand_dom"/>
</dbReference>
<dbReference type="GO" id="GO:0005509">
    <property type="term" value="F:calcium ion binding"/>
    <property type="evidence" value="ECO:0007669"/>
    <property type="project" value="InterPro"/>
</dbReference>
<reference evidence="6" key="2">
    <citation type="submission" date="2025-09" db="UniProtKB">
        <authorList>
            <consortium name="Ensembl"/>
        </authorList>
    </citation>
    <scope>IDENTIFICATION</scope>
</reference>
<dbReference type="CDD" id="cd00052">
    <property type="entry name" value="EH"/>
    <property type="match status" value="1"/>
</dbReference>
<dbReference type="PANTHER" id="PTHR11216">
    <property type="entry name" value="EH DOMAIN"/>
    <property type="match status" value="1"/>
</dbReference>
<feature type="domain" description="EH" evidence="4">
    <location>
        <begin position="15"/>
        <end position="103"/>
    </location>
</feature>
<proteinExistence type="predicted"/>
<evidence type="ECO:0000259" key="5">
    <source>
        <dbReference type="PROSITE" id="PS50222"/>
    </source>
</evidence>
<dbReference type="GO" id="GO:0060090">
    <property type="term" value="F:molecular adaptor activity"/>
    <property type="evidence" value="ECO:0007669"/>
    <property type="project" value="TreeGrafter"/>
</dbReference>
<dbReference type="InterPro" id="IPR000261">
    <property type="entry name" value="EH_dom"/>
</dbReference>
<dbReference type="PROSITE" id="PS50031">
    <property type="entry name" value="EH"/>
    <property type="match status" value="1"/>
</dbReference>
<dbReference type="FunFam" id="1.10.238.10:FF:000055">
    <property type="entry name" value="Intersectin-1 isoform 1"/>
    <property type="match status" value="1"/>
</dbReference>
<organism evidence="6 7">
    <name type="scientific">Monopterus albus</name>
    <name type="common">Swamp eel</name>
    <dbReference type="NCBI Taxonomy" id="43700"/>
    <lineage>
        <taxon>Eukaryota</taxon>
        <taxon>Metazoa</taxon>
        <taxon>Chordata</taxon>
        <taxon>Craniata</taxon>
        <taxon>Vertebrata</taxon>
        <taxon>Euteleostomi</taxon>
        <taxon>Actinopterygii</taxon>
        <taxon>Neopterygii</taxon>
        <taxon>Teleostei</taxon>
        <taxon>Neoteleostei</taxon>
        <taxon>Acanthomorphata</taxon>
        <taxon>Anabantaria</taxon>
        <taxon>Synbranchiformes</taxon>
        <taxon>Synbranchidae</taxon>
        <taxon>Monopterus</taxon>
    </lineage>
</organism>
<dbReference type="GO" id="GO:0097708">
    <property type="term" value="C:intracellular vesicle"/>
    <property type="evidence" value="ECO:0007669"/>
    <property type="project" value="TreeGrafter"/>
</dbReference>
<keyword evidence="2" id="KW-0106">Calcium</keyword>
<evidence type="ECO:0000259" key="4">
    <source>
        <dbReference type="PROSITE" id="PS50031"/>
    </source>
</evidence>
<dbReference type="PANTHER" id="PTHR11216:SF29">
    <property type="entry name" value="INTERSECTIN-2"/>
    <property type="match status" value="1"/>
</dbReference>
<dbReference type="AlphaFoldDB" id="A0A3Q3IWH2"/>
<keyword evidence="3" id="KW-0472">Membrane</keyword>
<dbReference type="Proteomes" id="UP000261600">
    <property type="component" value="Unplaced"/>
</dbReference>
<evidence type="ECO:0000313" key="7">
    <source>
        <dbReference type="Proteomes" id="UP000261600"/>
    </source>
</evidence>
<evidence type="ECO:0000256" key="2">
    <source>
        <dbReference type="ARBA" id="ARBA00022837"/>
    </source>
</evidence>
<dbReference type="SUPFAM" id="SSF47473">
    <property type="entry name" value="EF-hand"/>
    <property type="match status" value="1"/>
</dbReference>
<evidence type="ECO:0008006" key="8">
    <source>
        <dbReference type="Google" id="ProtNLM"/>
    </source>
</evidence>